<dbReference type="PANTHER" id="PTHR33064:SF37">
    <property type="entry name" value="RIBONUCLEASE H"/>
    <property type="match status" value="1"/>
</dbReference>
<dbReference type="EMBL" id="JAUNZN010000032">
    <property type="protein sequence ID" value="KAK4807226.1"/>
    <property type="molecule type" value="Genomic_DNA"/>
</dbReference>
<organism evidence="1 2">
    <name type="scientific">Mycteria americana</name>
    <name type="common">Wood stork</name>
    <dbReference type="NCBI Taxonomy" id="33587"/>
    <lineage>
        <taxon>Eukaryota</taxon>
        <taxon>Metazoa</taxon>
        <taxon>Chordata</taxon>
        <taxon>Craniata</taxon>
        <taxon>Vertebrata</taxon>
        <taxon>Euteleostomi</taxon>
        <taxon>Archelosauria</taxon>
        <taxon>Archosauria</taxon>
        <taxon>Dinosauria</taxon>
        <taxon>Saurischia</taxon>
        <taxon>Theropoda</taxon>
        <taxon>Coelurosauria</taxon>
        <taxon>Aves</taxon>
        <taxon>Neognathae</taxon>
        <taxon>Neoaves</taxon>
        <taxon>Aequornithes</taxon>
        <taxon>Ciconiiformes</taxon>
        <taxon>Ciconiidae</taxon>
        <taxon>Mycteria</taxon>
    </lineage>
</organism>
<protein>
    <recommendedName>
        <fullName evidence="3">Reverse transcriptase domain-containing protein</fullName>
    </recommendedName>
</protein>
<evidence type="ECO:0000313" key="2">
    <source>
        <dbReference type="Proteomes" id="UP001333110"/>
    </source>
</evidence>
<comment type="caution">
    <text evidence="1">The sequence shown here is derived from an EMBL/GenBank/DDBJ whole genome shotgun (WGS) entry which is preliminary data.</text>
</comment>
<dbReference type="Proteomes" id="UP001333110">
    <property type="component" value="Unassembled WGS sequence"/>
</dbReference>
<accession>A0AAN7RRL8</accession>
<dbReference type="SUPFAM" id="SSF56672">
    <property type="entry name" value="DNA/RNA polymerases"/>
    <property type="match status" value="1"/>
</dbReference>
<keyword evidence="2" id="KW-1185">Reference proteome</keyword>
<evidence type="ECO:0008006" key="3">
    <source>
        <dbReference type="Google" id="ProtNLM"/>
    </source>
</evidence>
<dbReference type="InterPro" id="IPR043128">
    <property type="entry name" value="Rev_trsase/Diguanyl_cyclase"/>
</dbReference>
<name>A0AAN7RRL8_MYCAM</name>
<evidence type="ECO:0000313" key="1">
    <source>
        <dbReference type="EMBL" id="KAK4807226.1"/>
    </source>
</evidence>
<dbReference type="PANTHER" id="PTHR33064">
    <property type="entry name" value="POL PROTEIN"/>
    <property type="match status" value="1"/>
</dbReference>
<reference evidence="1 2" key="1">
    <citation type="journal article" date="2023" name="J. Hered.">
        <title>Chromosome-level genome of the wood stork (Mycteria americana) provides insight into avian chromosome evolution.</title>
        <authorList>
            <person name="Flamio R. Jr."/>
            <person name="Ramstad K.M."/>
        </authorList>
    </citation>
    <scope>NUCLEOTIDE SEQUENCE [LARGE SCALE GENOMIC DNA]</scope>
    <source>
        <strain evidence="1">JAX WOST 10</strain>
    </source>
</reference>
<dbReference type="AlphaFoldDB" id="A0AAN7RRL8"/>
<sequence length="334" mass="37418">MDLDLYAAYWLFQCKLVILLYALVAPDYTHSAPVWGPSHGRQSFMTFSNVGPSHRLQFFKNCSSMGPFHRVQSFRNGLRQRGSPTGHRSCQKTCSCVGTSPWATVPARSLLLHGLSPQAAASFRAHIHLLQRGVLHGLQGWISAPLWTSMGCKETTCVSVTMVFTTGCRGISASVIQRFSDSPKPAHPYNSPVWPVHKPNGTWCLTVDYHKLNENIGLLHVAVLSITDLVFTIEQVAHPWMVALDVKDMFFMVPLQPEDQERFAFTCGFKHSPTWSHQALARELEQVPQETEVIVYQYIDDILIGGDSPNKVQIMRDPILVHLENKGITIPEAK</sequence>
<dbReference type="InterPro" id="IPR043502">
    <property type="entry name" value="DNA/RNA_pol_sf"/>
</dbReference>
<proteinExistence type="predicted"/>
<dbReference type="InterPro" id="IPR051320">
    <property type="entry name" value="Viral_Replic_Matur_Polypro"/>
</dbReference>
<gene>
    <name evidence="1" type="ORF">QYF61_024346</name>
</gene>
<dbReference type="Gene3D" id="3.10.10.10">
    <property type="entry name" value="HIV Type 1 Reverse Transcriptase, subunit A, domain 1"/>
    <property type="match status" value="1"/>
</dbReference>
<dbReference type="Gene3D" id="3.30.70.270">
    <property type="match status" value="1"/>
</dbReference>